<accession>Q7NUQ8</accession>
<keyword evidence="3" id="KW-1185">Reference proteome</keyword>
<reference evidence="2 3" key="1">
    <citation type="journal article" date="2003" name="Proc. Natl. Acad. Sci. U.S.A.">
        <title>The complete genome sequence of Chromobacterium violaceum reveals remarkable and exploitable bacterial adaptability.</title>
        <authorList>
            <person name="Vasconcelos A.T.R."/>
            <person name="de Almeida D.F."/>
            <person name="Almeida F.C."/>
            <person name="de Almeida L.G.P."/>
            <person name="de Almeida R."/>
            <person name="Goncalves J.A.A."/>
            <person name="Andrade E.M."/>
            <person name="Antonio R.V."/>
            <person name="Araripe J."/>
            <person name="de Araujo M.F.F."/>
            <person name="Filho S.A."/>
            <person name="Azevedo V."/>
            <person name="Batista A.J."/>
            <person name="Bataus L.A.M."/>
            <person name="Batista J.S."/>
            <person name="Belo A."/>
            <person name="vander Berg C."/>
            <person name="Blamey J."/>
            <person name="Bogo M."/>
            <person name="Bonato S."/>
            <person name="Bordignon J."/>
            <person name="Brito C.A."/>
            <person name="Brocchi M."/>
            <person name="Burity H.A."/>
            <person name="Camargo A.A."/>
            <person name="Cardoso D.D.P."/>
            <person name="Carneiro N.P."/>
            <person name="Carraro D.M."/>
            <person name="Carvalho C.M.B."/>
            <person name="Cascardo J.C.M."/>
            <person name="Cavada B.S."/>
            <person name="Chueire L.M.O."/>
            <person name="Pasa T.B.C."/>
            <person name="Duran N."/>
            <person name="Fagundes N."/>
            <person name="Falcao C.L."/>
            <person name="Fantinatti F."/>
            <person name="Farias I.P."/>
            <person name="Felipe M.S.S."/>
            <person name="Ferrari L.P."/>
            <person name="Ferro J.A."/>
            <person name="Ferro M.I.T."/>
            <person name="Franco G.R."/>
            <person name="Freitas N.S.A."/>
            <person name="Furlan L.R."/>
            <person name="Gazzinelli R.T."/>
            <person name="Gomes E.A."/>
            <person name="Goncalves P.R."/>
            <person name="Grangeiro T.B."/>
            <person name="Grattapaglia D."/>
            <person name="Grisard E.C."/>
            <person name="Guimaraes C.T."/>
            <person name="Hanna E.S."/>
            <person name="Hungria M."/>
            <person name="Jardim S.N."/>
            <person name="Laurino J."/>
            <person name="Leoi L.C.T."/>
            <person name="Fassarella L."/>
            <person name="Lima A."/>
            <person name="Loureiro M.F."/>
            <person name="Lyra M.C.P."/>
            <person name="Macedo M."/>
            <person name="Madeira H.M.F."/>
            <person name="Manfio G.P."/>
            <person name="Maranhao A.Q."/>
            <person name="Martins W.S."/>
            <person name="di Mauro S.M.Z."/>
            <person name="de Medeiros S.R.B."/>
            <person name="Meissner R.D.V."/>
            <person name="Menck C.F.M."/>
            <person name="Moreira M.A.M."/>
            <person name="Nascimento F.F."/>
            <person name="Nicolas M.F."/>
            <person name="Oliveira J.G."/>
            <person name="Oliveira S.C."/>
            <person name="Paixao R.F.C."/>
            <person name="Parente J.A."/>
            <person name="Pedrosa F.O."/>
            <person name="Pena S.J.D."/>
            <person name="Perreira J.O."/>
            <person name="Perreira M."/>
            <person name="Pinto L.S.R.C."/>
            <person name="Pinto L.S."/>
            <person name="Porto J.I.R."/>
            <person name="Potrich D.P."/>
            <person name="Neto C.E.R."/>
            <person name="Reis A.M.M."/>
            <person name="Rigo L.U."/>
            <person name="Rondinelli E."/>
            <person name="dos Santos E.B.P."/>
            <person name="Santos F.R."/>
            <person name="Schneider M.P.C."/>
            <person name="Seuanez H.N."/>
            <person name="Silva A.M.R."/>
            <person name="da Silva A.L.C."/>
            <person name="Silva D.W."/>
            <person name="Silva R."/>
            <person name="Simoes I.C."/>
            <person name="Simon D."/>
            <person name="Soares C.M.A."/>
            <person name="Soares R.B.A."/>
            <person name="Souza E.M."/>
            <person name="Souza K.R.L."/>
            <person name="Souza R.C."/>
            <person name="Steffens M.B.R."/>
            <person name="Steindel M."/>
            <person name="Teixeira S.R."/>
            <person name="Urmenyi T."/>
            <person name="Vettore A."/>
            <person name="Wassem R."/>
            <person name="Zaha A."/>
            <person name="Simpson A.J.G."/>
        </authorList>
    </citation>
    <scope>NUCLEOTIDE SEQUENCE [LARGE SCALE GENOMIC DNA]</scope>
    <source>
        <strain evidence="3">ATCC 12472 / DSM 30191 / JCM 1249 / NBRC 12614 / NCIMB 9131 / NCTC 9757</strain>
    </source>
</reference>
<dbReference type="RefSeq" id="WP_011136186.1">
    <property type="nucleotide sequence ID" value="NC_005085.1"/>
</dbReference>
<keyword evidence="1" id="KW-0732">Signal</keyword>
<proteinExistence type="predicted"/>
<feature type="signal peptide" evidence="1">
    <location>
        <begin position="1"/>
        <end position="25"/>
    </location>
</feature>
<evidence type="ECO:0000313" key="3">
    <source>
        <dbReference type="Proteomes" id="UP000001424"/>
    </source>
</evidence>
<dbReference type="HOGENOM" id="CLU_1977616_0_0_4"/>
<name>Q7NUQ8_CHRVO</name>
<evidence type="ECO:0000256" key="1">
    <source>
        <dbReference type="SAM" id="SignalP"/>
    </source>
</evidence>
<organism evidence="2 3">
    <name type="scientific">Chromobacterium violaceum (strain ATCC 12472 / DSM 30191 / JCM 1249 / CCUG 213 / NBRC 12614 / NCIMB 9131 / NCTC 9757 / MK)</name>
    <dbReference type="NCBI Taxonomy" id="243365"/>
    <lineage>
        <taxon>Bacteria</taxon>
        <taxon>Pseudomonadati</taxon>
        <taxon>Pseudomonadota</taxon>
        <taxon>Betaproteobacteria</taxon>
        <taxon>Neisseriales</taxon>
        <taxon>Chromobacteriaceae</taxon>
        <taxon>Chromobacterium</taxon>
    </lineage>
</organism>
<sequence length="126" mass="11850">MMNGVSGAMSPSLSGVAAAAPSASAAGGSALGGSLRGVGTVAADAPRSAAGTGSACADLQARLAELKGGLDAAAGMAKQLSDDVSLPAERRSDAAELAGLMERLGGRLSAGGALSLARNLGGAREG</sequence>
<feature type="chain" id="PRO_5004289340" evidence="1">
    <location>
        <begin position="26"/>
        <end position="126"/>
    </location>
</feature>
<dbReference type="Proteomes" id="UP000001424">
    <property type="component" value="Chromosome"/>
</dbReference>
<dbReference type="KEGG" id="cvi:CV_2639"/>
<dbReference type="EMBL" id="AE016825">
    <property type="protein sequence ID" value="AAQ60309.1"/>
    <property type="molecule type" value="Genomic_DNA"/>
</dbReference>
<gene>
    <name evidence="2" type="ordered locus">CV_2639</name>
</gene>
<protein>
    <submittedName>
        <fullName evidence="2">Uncharacterized protein</fullName>
    </submittedName>
</protein>
<evidence type="ECO:0000313" key="2">
    <source>
        <dbReference type="EMBL" id="AAQ60309.1"/>
    </source>
</evidence>
<dbReference type="AlphaFoldDB" id="Q7NUQ8"/>